<dbReference type="Pfam" id="PF17937">
    <property type="entry name" value="TetR_C_28"/>
    <property type="match status" value="1"/>
</dbReference>
<dbReference type="InterPro" id="IPR050109">
    <property type="entry name" value="HTH-type_TetR-like_transc_reg"/>
</dbReference>
<accession>A0A9D1TZR6</accession>
<dbReference type="Proteomes" id="UP000823989">
    <property type="component" value="Unassembled WGS sequence"/>
</dbReference>
<dbReference type="EMBL" id="DXHR01000001">
    <property type="protein sequence ID" value="HIW11539.1"/>
    <property type="molecule type" value="Genomic_DNA"/>
</dbReference>
<organism evidence="6 7">
    <name type="scientific">Candidatus Salinicoccus stercoripullorum</name>
    <dbReference type="NCBI Taxonomy" id="2838756"/>
    <lineage>
        <taxon>Bacteria</taxon>
        <taxon>Bacillati</taxon>
        <taxon>Bacillota</taxon>
        <taxon>Bacilli</taxon>
        <taxon>Bacillales</taxon>
        <taxon>Staphylococcaceae</taxon>
        <taxon>Salinicoccus</taxon>
    </lineage>
</organism>
<reference evidence="6" key="1">
    <citation type="journal article" date="2021" name="PeerJ">
        <title>Extensive microbial diversity within the chicken gut microbiome revealed by metagenomics and culture.</title>
        <authorList>
            <person name="Gilroy R."/>
            <person name="Ravi A."/>
            <person name="Getino M."/>
            <person name="Pursley I."/>
            <person name="Horton D.L."/>
            <person name="Alikhan N.F."/>
            <person name="Baker D."/>
            <person name="Gharbi K."/>
            <person name="Hall N."/>
            <person name="Watson M."/>
            <person name="Adriaenssens E.M."/>
            <person name="Foster-Nyarko E."/>
            <person name="Jarju S."/>
            <person name="Secka A."/>
            <person name="Antonio M."/>
            <person name="Oren A."/>
            <person name="Chaudhuri R.R."/>
            <person name="La Ragione R."/>
            <person name="Hildebrand F."/>
            <person name="Pallen M.J."/>
        </authorList>
    </citation>
    <scope>NUCLEOTIDE SEQUENCE</scope>
    <source>
        <strain evidence="6">ChiHjej13B12-752</strain>
    </source>
</reference>
<dbReference type="InterPro" id="IPR009057">
    <property type="entry name" value="Homeodomain-like_sf"/>
</dbReference>
<dbReference type="SUPFAM" id="SSF46689">
    <property type="entry name" value="Homeodomain-like"/>
    <property type="match status" value="1"/>
</dbReference>
<name>A0A9D1TZR6_9STAP</name>
<sequence length="178" mass="20232">MARVSKKMQMLEAAAHIVNEQGSDYLTLDAVAERAGVSKGGLIYHFKNKDALIHGLVEHADRMYRDNVDRHIAQDDESNGRWLRAFIEATRQNRVDNADITSGMLAAQGINRELLAPLQKTYSEWQEKIEQDEIDNVDATIIRLAVDGLWLSEIFGLDAIDDDMREKILDRLSSYTEK</sequence>
<evidence type="ECO:0000256" key="2">
    <source>
        <dbReference type="ARBA" id="ARBA00023125"/>
    </source>
</evidence>
<dbReference type="PANTHER" id="PTHR30055:SF234">
    <property type="entry name" value="HTH-TYPE TRANSCRIPTIONAL REGULATOR BETI"/>
    <property type="match status" value="1"/>
</dbReference>
<dbReference type="GO" id="GO:0000976">
    <property type="term" value="F:transcription cis-regulatory region binding"/>
    <property type="evidence" value="ECO:0007669"/>
    <property type="project" value="TreeGrafter"/>
</dbReference>
<dbReference type="InterPro" id="IPR001647">
    <property type="entry name" value="HTH_TetR"/>
</dbReference>
<reference evidence="6" key="2">
    <citation type="submission" date="2021-04" db="EMBL/GenBank/DDBJ databases">
        <authorList>
            <person name="Gilroy R."/>
        </authorList>
    </citation>
    <scope>NUCLEOTIDE SEQUENCE</scope>
    <source>
        <strain evidence="6">ChiHjej13B12-752</strain>
    </source>
</reference>
<proteinExistence type="predicted"/>
<comment type="caution">
    <text evidence="6">The sequence shown here is derived from an EMBL/GenBank/DDBJ whole genome shotgun (WGS) entry which is preliminary data.</text>
</comment>
<evidence type="ECO:0000259" key="5">
    <source>
        <dbReference type="PROSITE" id="PS50977"/>
    </source>
</evidence>
<dbReference type="PROSITE" id="PS50977">
    <property type="entry name" value="HTH_TETR_2"/>
    <property type="match status" value="1"/>
</dbReference>
<evidence type="ECO:0000313" key="6">
    <source>
        <dbReference type="EMBL" id="HIW11539.1"/>
    </source>
</evidence>
<keyword evidence="2 4" id="KW-0238">DNA-binding</keyword>
<dbReference type="InterPro" id="IPR036271">
    <property type="entry name" value="Tet_transcr_reg_TetR-rel_C_sf"/>
</dbReference>
<gene>
    <name evidence="6" type="ORF">H9891_00020</name>
</gene>
<dbReference type="AlphaFoldDB" id="A0A9D1TZR6"/>
<keyword evidence="3" id="KW-0804">Transcription</keyword>
<dbReference type="SUPFAM" id="SSF48498">
    <property type="entry name" value="Tetracyclin repressor-like, C-terminal domain"/>
    <property type="match status" value="1"/>
</dbReference>
<dbReference type="Pfam" id="PF00440">
    <property type="entry name" value="TetR_N"/>
    <property type="match status" value="1"/>
</dbReference>
<dbReference type="PANTHER" id="PTHR30055">
    <property type="entry name" value="HTH-TYPE TRANSCRIPTIONAL REGULATOR RUTR"/>
    <property type="match status" value="1"/>
</dbReference>
<feature type="domain" description="HTH tetR-type" evidence="5">
    <location>
        <begin position="4"/>
        <end position="64"/>
    </location>
</feature>
<evidence type="ECO:0000313" key="7">
    <source>
        <dbReference type="Proteomes" id="UP000823989"/>
    </source>
</evidence>
<dbReference type="GO" id="GO:0003700">
    <property type="term" value="F:DNA-binding transcription factor activity"/>
    <property type="evidence" value="ECO:0007669"/>
    <property type="project" value="TreeGrafter"/>
</dbReference>
<dbReference type="InterPro" id="IPR041479">
    <property type="entry name" value="TetR_CgmR_C"/>
</dbReference>
<keyword evidence="1" id="KW-0805">Transcription regulation</keyword>
<evidence type="ECO:0000256" key="3">
    <source>
        <dbReference type="ARBA" id="ARBA00023163"/>
    </source>
</evidence>
<feature type="DNA-binding region" description="H-T-H motif" evidence="4">
    <location>
        <begin position="27"/>
        <end position="46"/>
    </location>
</feature>
<evidence type="ECO:0000256" key="4">
    <source>
        <dbReference type="PROSITE-ProRule" id="PRU00335"/>
    </source>
</evidence>
<protein>
    <submittedName>
        <fullName evidence="6">TetR/AcrR family transcriptional regulator</fullName>
    </submittedName>
</protein>
<dbReference type="Gene3D" id="1.10.357.10">
    <property type="entry name" value="Tetracycline Repressor, domain 2"/>
    <property type="match status" value="1"/>
</dbReference>
<evidence type="ECO:0000256" key="1">
    <source>
        <dbReference type="ARBA" id="ARBA00023015"/>
    </source>
</evidence>
<dbReference type="PRINTS" id="PR00455">
    <property type="entry name" value="HTHTETR"/>
</dbReference>